<dbReference type="AlphaFoldDB" id="A0A543C040"/>
<evidence type="ECO:0000256" key="3">
    <source>
        <dbReference type="SAM" id="SignalP"/>
    </source>
</evidence>
<evidence type="ECO:0000313" key="5">
    <source>
        <dbReference type="Proteomes" id="UP000316096"/>
    </source>
</evidence>
<feature type="chain" id="PRO_5038668489" evidence="3">
    <location>
        <begin position="32"/>
        <end position="379"/>
    </location>
</feature>
<dbReference type="InterPro" id="IPR021884">
    <property type="entry name" value="Ice-bd_prot"/>
</dbReference>
<evidence type="ECO:0000313" key="4">
    <source>
        <dbReference type="EMBL" id="TQL90440.1"/>
    </source>
</evidence>
<dbReference type="Proteomes" id="UP000316096">
    <property type="component" value="Unassembled WGS sequence"/>
</dbReference>
<evidence type="ECO:0000256" key="1">
    <source>
        <dbReference type="ARBA" id="ARBA00005445"/>
    </source>
</evidence>
<accession>A0A543C040</accession>
<keyword evidence="5" id="KW-1185">Reference proteome</keyword>
<comment type="caution">
    <text evidence="4">The sequence shown here is derived from an EMBL/GenBank/DDBJ whole genome shotgun (WGS) entry which is preliminary data.</text>
</comment>
<dbReference type="EMBL" id="VFOZ01000002">
    <property type="protein sequence ID" value="TQL90440.1"/>
    <property type="molecule type" value="Genomic_DNA"/>
</dbReference>
<sequence length="379" mass="37085">MAANVVRAFRGSAGSALLAVGMTLAFIPAFAVPPSSAATAPVALGTAADFSVLGASTVTNTGPTVISTNLGLSPGTSVTGFPPGAVGGTIHAADATAAQAQADQIAAYNDAAGRTPTTTLAGDIGGTTLTPGVYGSTSSLGITGTLTLNGQGDPNAVFIIQMGSTLTTATASTVNLTNGAQACNVFWQVGSSATLGTGSTFKGTILALTSITVTTGVSITGRTLAHNGAVTLDTNAIDGTTCEPGSLSISTPSARSLGSGTADTTITNTLGEVTVDDTRGTGPSDWIATVTSTDFTEPGAPHIPPSAMTYRPGAPISGTGDGLFTPGTTGTLSSTPRTAYSHTAGTGTNHLTWNPTLSIAIPFTAPGGTYTGTVTHSVA</sequence>
<proteinExistence type="inferred from homology"/>
<comment type="similarity">
    <text evidence="1">Belongs to the ice-binding protein family.</text>
</comment>
<organism evidence="4 5">
    <name type="scientific">Actinoallomurus bryophytorum</name>
    <dbReference type="NCBI Taxonomy" id="1490222"/>
    <lineage>
        <taxon>Bacteria</taxon>
        <taxon>Bacillati</taxon>
        <taxon>Actinomycetota</taxon>
        <taxon>Actinomycetes</taxon>
        <taxon>Streptosporangiales</taxon>
        <taxon>Thermomonosporaceae</taxon>
        <taxon>Actinoallomurus</taxon>
    </lineage>
</organism>
<dbReference type="Pfam" id="PF11999">
    <property type="entry name" value="Ice_binding"/>
    <property type="match status" value="1"/>
</dbReference>
<evidence type="ECO:0000256" key="2">
    <source>
        <dbReference type="ARBA" id="ARBA00022729"/>
    </source>
</evidence>
<protein>
    <submittedName>
        <fullName evidence="4">Uncharacterized protein DUF3494</fullName>
    </submittedName>
</protein>
<gene>
    <name evidence="4" type="ORF">FB559_7744</name>
</gene>
<name>A0A543C040_9ACTN</name>
<feature type="signal peptide" evidence="3">
    <location>
        <begin position="1"/>
        <end position="31"/>
    </location>
</feature>
<dbReference type="RefSeq" id="WP_221640635.1">
    <property type="nucleotide sequence ID" value="NZ_VFOZ01000002.1"/>
</dbReference>
<keyword evidence="2 3" id="KW-0732">Signal</keyword>
<reference evidence="4 5" key="1">
    <citation type="submission" date="2019-06" db="EMBL/GenBank/DDBJ databases">
        <title>Sequencing the genomes of 1000 actinobacteria strains.</title>
        <authorList>
            <person name="Klenk H.-P."/>
        </authorList>
    </citation>
    <scope>NUCLEOTIDE SEQUENCE [LARGE SCALE GENOMIC DNA]</scope>
    <source>
        <strain evidence="4 5">DSM 102200</strain>
    </source>
</reference>